<dbReference type="SUPFAM" id="SSF53474">
    <property type="entry name" value="alpha/beta-Hydrolases"/>
    <property type="match status" value="1"/>
</dbReference>
<dbReference type="EMBL" id="CDHN01000005">
    <property type="protein sequence ID" value="CEJ93117.1"/>
    <property type="molecule type" value="Genomic_DNA"/>
</dbReference>
<dbReference type="OrthoDB" id="5592486at2759"/>
<organism evidence="1 2">
    <name type="scientific">[Torrubiella] hemipterigena</name>
    <dbReference type="NCBI Taxonomy" id="1531966"/>
    <lineage>
        <taxon>Eukaryota</taxon>
        <taxon>Fungi</taxon>
        <taxon>Dikarya</taxon>
        <taxon>Ascomycota</taxon>
        <taxon>Pezizomycotina</taxon>
        <taxon>Sordariomycetes</taxon>
        <taxon>Hypocreomycetidae</taxon>
        <taxon>Hypocreales</taxon>
        <taxon>Clavicipitaceae</taxon>
        <taxon>Clavicipitaceae incertae sedis</taxon>
        <taxon>'Torrubiella' clade</taxon>
    </lineage>
</organism>
<keyword evidence="2" id="KW-1185">Reference proteome</keyword>
<dbReference type="Proteomes" id="UP000039046">
    <property type="component" value="Unassembled WGS sequence"/>
</dbReference>
<sequence length="319" mass="35240">MRRLLRRSAYAALAIPSQPTIRSISSSCARLKDPRTGQIVNDFAHLRDTYATPKHPLVLAHGLFGFAELRLPVLPTIYYWHGIREALLANKATVITPSVPPSSAISHRAEHLAAHIQRSVPPGTPVNILAHSMGGLDSRYLISRLKGHNVKIASLTTIATPHRGSPVADLLVEPDAAGPIHLPRLYGVLSRLGLGTEAFEQLTTRYMREQFNPQTPDAADVRYFSYGADMMGPPGLFNTFRYSFGVINKVEGPNDGLVSVESSRWGEYQGTLMGMNHLDLINWQNRLRWAVRGWMGMAKTFNAVAFYMGIADMLAKEGL</sequence>
<reference evidence="1 2" key="1">
    <citation type="journal article" date="2015" name="Genome Announc.">
        <title>Draft Genome Sequence and Gene Annotation of the Entomopathogenic Fungus Verticillium hemipterigenum.</title>
        <authorList>
            <person name="Horn F."/>
            <person name="Habel A."/>
            <person name="Scharf D.H."/>
            <person name="Dworschak J."/>
            <person name="Brakhage A.A."/>
            <person name="Guthke R."/>
            <person name="Hertweck C."/>
            <person name="Linde J."/>
        </authorList>
    </citation>
    <scope>NUCLEOTIDE SEQUENCE [LARGE SCALE GENOMIC DNA]</scope>
</reference>
<dbReference type="HOGENOM" id="CLU_015737_0_0_1"/>
<name>A0A0A1TQ95_9HYPO</name>
<dbReference type="InterPro" id="IPR029058">
    <property type="entry name" value="AB_hydrolase_fold"/>
</dbReference>
<dbReference type="STRING" id="1531966.A0A0A1TQ95"/>
<dbReference type="Gene3D" id="3.40.50.1820">
    <property type="entry name" value="alpha/beta hydrolase"/>
    <property type="match status" value="1"/>
</dbReference>
<protein>
    <submittedName>
        <fullName evidence="1">Uncharacterized protein</fullName>
    </submittedName>
</protein>
<evidence type="ECO:0000313" key="1">
    <source>
        <dbReference type="EMBL" id="CEJ93117.1"/>
    </source>
</evidence>
<dbReference type="PANTHER" id="PTHR11440">
    <property type="entry name" value="LECITHIN-CHOLESTEROL ACYLTRANSFERASE-RELATED"/>
    <property type="match status" value="1"/>
</dbReference>
<proteinExistence type="predicted"/>
<evidence type="ECO:0000313" key="2">
    <source>
        <dbReference type="Proteomes" id="UP000039046"/>
    </source>
</evidence>
<accession>A0A0A1TQ95</accession>
<gene>
    <name evidence="1" type="ORF">VHEMI08729</name>
</gene>
<dbReference type="AlphaFoldDB" id="A0A0A1TQ95"/>